<dbReference type="GO" id="GO:0003723">
    <property type="term" value="F:RNA binding"/>
    <property type="evidence" value="ECO:0007669"/>
    <property type="project" value="UniProtKB-UniRule"/>
</dbReference>
<reference evidence="8" key="1">
    <citation type="submission" date="2020-11" db="EMBL/GenBank/DDBJ databases">
        <authorList>
            <consortium name="DOE Joint Genome Institute"/>
            <person name="Ahrendt S."/>
            <person name="Riley R."/>
            <person name="Andreopoulos W."/>
            <person name="Labutti K."/>
            <person name="Pangilinan J."/>
            <person name="Ruiz-Duenas F.J."/>
            <person name="Barrasa J.M."/>
            <person name="Sanchez-Garcia M."/>
            <person name="Camarero S."/>
            <person name="Miyauchi S."/>
            <person name="Serrano A."/>
            <person name="Linde D."/>
            <person name="Babiker R."/>
            <person name="Drula E."/>
            <person name="Ayuso-Fernandez I."/>
            <person name="Pacheco R."/>
            <person name="Padilla G."/>
            <person name="Ferreira P."/>
            <person name="Barriuso J."/>
            <person name="Kellner H."/>
            <person name="Castanera R."/>
            <person name="Alfaro M."/>
            <person name="Ramirez L."/>
            <person name="Pisabarro A.G."/>
            <person name="Kuo A."/>
            <person name="Tritt A."/>
            <person name="Lipzen A."/>
            <person name="He G."/>
            <person name="Yan M."/>
            <person name="Ng V."/>
            <person name="Cullen D."/>
            <person name="Martin F."/>
            <person name="Rosso M.-N."/>
            <person name="Henrissat B."/>
            <person name="Hibbett D."/>
            <person name="Martinez A.T."/>
            <person name="Grigoriev I.V."/>
        </authorList>
    </citation>
    <scope>NUCLEOTIDE SEQUENCE</scope>
    <source>
        <strain evidence="8">MF-IS2</strain>
    </source>
</reference>
<comment type="caution">
    <text evidence="8">The sequence shown here is derived from an EMBL/GenBank/DDBJ whole genome shotgun (WGS) entry which is preliminary data.</text>
</comment>
<gene>
    <name evidence="8" type="ORF">P691DRAFT_809147</name>
</gene>
<evidence type="ECO:0000256" key="2">
    <source>
        <dbReference type="ARBA" id="ARBA00022759"/>
    </source>
</evidence>
<keyword evidence="9" id="KW-1185">Reference proteome</keyword>
<evidence type="ECO:0000256" key="5">
    <source>
        <dbReference type="PROSITE-ProRule" id="PRU00266"/>
    </source>
</evidence>
<dbReference type="PANTHER" id="PTHR11207">
    <property type="entry name" value="RIBONUCLEASE III"/>
    <property type="match status" value="1"/>
</dbReference>
<feature type="domain" description="DRBM" evidence="6">
    <location>
        <begin position="177"/>
        <end position="261"/>
    </location>
</feature>
<dbReference type="PROSITE" id="PS50137">
    <property type="entry name" value="DS_RBD"/>
    <property type="match status" value="1"/>
</dbReference>
<accession>A0A9P5XIC9</accession>
<dbReference type="GO" id="GO:0004525">
    <property type="term" value="F:ribonuclease III activity"/>
    <property type="evidence" value="ECO:0007669"/>
    <property type="project" value="InterPro"/>
</dbReference>
<dbReference type="GO" id="GO:0006364">
    <property type="term" value="P:rRNA processing"/>
    <property type="evidence" value="ECO:0007669"/>
    <property type="project" value="TreeGrafter"/>
</dbReference>
<dbReference type="SUPFAM" id="SSF54768">
    <property type="entry name" value="dsRNA-binding domain-like"/>
    <property type="match status" value="1"/>
</dbReference>
<dbReference type="GO" id="GO:0005654">
    <property type="term" value="C:nucleoplasm"/>
    <property type="evidence" value="ECO:0007669"/>
    <property type="project" value="TreeGrafter"/>
</dbReference>
<proteinExistence type="predicted"/>
<organism evidence="8 9">
    <name type="scientific">Macrolepiota fuliginosa MF-IS2</name>
    <dbReference type="NCBI Taxonomy" id="1400762"/>
    <lineage>
        <taxon>Eukaryota</taxon>
        <taxon>Fungi</taxon>
        <taxon>Dikarya</taxon>
        <taxon>Basidiomycota</taxon>
        <taxon>Agaricomycotina</taxon>
        <taxon>Agaricomycetes</taxon>
        <taxon>Agaricomycetidae</taxon>
        <taxon>Agaricales</taxon>
        <taxon>Agaricineae</taxon>
        <taxon>Agaricaceae</taxon>
        <taxon>Macrolepiota</taxon>
    </lineage>
</organism>
<protein>
    <submittedName>
        <fullName evidence="8">Ribonuclease III</fullName>
    </submittedName>
</protein>
<evidence type="ECO:0000259" key="6">
    <source>
        <dbReference type="PROSITE" id="PS50137"/>
    </source>
</evidence>
<dbReference type="Pfam" id="PF14622">
    <property type="entry name" value="Ribonucleas_3_3"/>
    <property type="match status" value="1"/>
</dbReference>
<dbReference type="Gene3D" id="3.30.160.20">
    <property type="match status" value="1"/>
</dbReference>
<dbReference type="InterPro" id="IPR014720">
    <property type="entry name" value="dsRBD_dom"/>
</dbReference>
<keyword evidence="4 5" id="KW-0694">RNA-binding</keyword>
<keyword evidence="1" id="KW-0540">Nuclease</keyword>
<evidence type="ECO:0000256" key="4">
    <source>
        <dbReference type="ARBA" id="ARBA00022884"/>
    </source>
</evidence>
<dbReference type="SMART" id="SM00358">
    <property type="entry name" value="DSRM"/>
    <property type="match status" value="1"/>
</dbReference>
<feature type="domain" description="RNase III" evidence="7">
    <location>
        <begin position="1"/>
        <end position="103"/>
    </location>
</feature>
<keyword evidence="3" id="KW-0378">Hydrolase</keyword>
<dbReference type="GO" id="GO:0034475">
    <property type="term" value="P:U4 snRNA 3'-end processing"/>
    <property type="evidence" value="ECO:0007669"/>
    <property type="project" value="TreeGrafter"/>
</dbReference>
<dbReference type="Gene3D" id="1.10.1520.10">
    <property type="entry name" value="Ribonuclease III domain"/>
    <property type="match status" value="1"/>
</dbReference>
<dbReference type="SMART" id="SM00535">
    <property type="entry name" value="RIBOc"/>
    <property type="match status" value="1"/>
</dbReference>
<dbReference type="OrthoDB" id="2392202at2759"/>
<dbReference type="GO" id="GO:0006369">
    <property type="term" value="P:termination of RNA polymerase II transcription"/>
    <property type="evidence" value="ECO:0007669"/>
    <property type="project" value="TreeGrafter"/>
</dbReference>
<evidence type="ECO:0000313" key="8">
    <source>
        <dbReference type="EMBL" id="KAF9450944.1"/>
    </source>
</evidence>
<dbReference type="InterPro" id="IPR036389">
    <property type="entry name" value="RNase_III_sf"/>
</dbReference>
<keyword evidence="2" id="KW-0255">Endonuclease</keyword>
<sequence>MFEDSLDDLSPDNEKFEHLGDTVLGLSVTRLMMDMFPGLRVGPSTKIRAMVVGNSTLAEISLKYHLPSRLRLHAAQAITLRASPNIQADVFESFVGGLFLDQGLDAAKKWLDQLFRPYTEAAYRIVRQQHGLPAIPVVPTPRFPHLNERTGLTGSYPNGGRSMNIRDSEVPTAPSGGYLALFNQYLQKGNKQVEWRFSDGRDIEDKEKEGQDSVVVNGKKTTPVWYAKVFVNDEVYGQGKGTTKQAAKNEAAKQGLDRMGIVVV</sequence>
<dbReference type="PANTHER" id="PTHR11207:SF0">
    <property type="entry name" value="RIBONUCLEASE 3"/>
    <property type="match status" value="1"/>
</dbReference>
<dbReference type="PROSITE" id="PS50142">
    <property type="entry name" value="RNASE_3_2"/>
    <property type="match status" value="1"/>
</dbReference>
<dbReference type="EMBL" id="MU151094">
    <property type="protein sequence ID" value="KAF9450944.1"/>
    <property type="molecule type" value="Genomic_DNA"/>
</dbReference>
<dbReference type="CDD" id="cd00593">
    <property type="entry name" value="RIBOc"/>
    <property type="match status" value="1"/>
</dbReference>
<dbReference type="AlphaFoldDB" id="A0A9P5XIC9"/>
<evidence type="ECO:0000313" key="9">
    <source>
        <dbReference type="Proteomes" id="UP000807342"/>
    </source>
</evidence>
<name>A0A9P5XIC9_9AGAR</name>
<evidence type="ECO:0000259" key="7">
    <source>
        <dbReference type="PROSITE" id="PS50142"/>
    </source>
</evidence>
<dbReference type="Proteomes" id="UP000807342">
    <property type="component" value="Unassembled WGS sequence"/>
</dbReference>
<evidence type="ECO:0000256" key="1">
    <source>
        <dbReference type="ARBA" id="ARBA00022722"/>
    </source>
</evidence>
<dbReference type="Pfam" id="PF00035">
    <property type="entry name" value="dsrm"/>
    <property type="match status" value="1"/>
</dbReference>
<dbReference type="InterPro" id="IPR000999">
    <property type="entry name" value="RNase_III_dom"/>
</dbReference>
<evidence type="ECO:0000256" key="3">
    <source>
        <dbReference type="ARBA" id="ARBA00022801"/>
    </source>
</evidence>
<dbReference type="SUPFAM" id="SSF69065">
    <property type="entry name" value="RNase III domain-like"/>
    <property type="match status" value="1"/>
</dbReference>